<keyword evidence="1" id="KW-0863">Zinc-finger</keyword>
<dbReference type="InterPro" id="IPR001841">
    <property type="entry name" value="Znf_RING"/>
</dbReference>
<feature type="compositionally biased region" description="Polar residues" evidence="2">
    <location>
        <begin position="407"/>
        <end position="432"/>
    </location>
</feature>
<feature type="compositionally biased region" description="Basic residues" evidence="2">
    <location>
        <begin position="1115"/>
        <end position="1130"/>
    </location>
</feature>
<feature type="compositionally biased region" description="Basic and acidic residues" evidence="2">
    <location>
        <begin position="1131"/>
        <end position="1152"/>
    </location>
</feature>
<gene>
    <name evidence="4" type="ORF">BCR34DRAFT_564629</name>
</gene>
<dbReference type="PANTHER" id="PTHR46528">
    <property type="entry name" value="PROTEIN SON"/>
    <property type="match status" value="1"/>
</dbReference>
<feature type="compositionally biased region" description="Polar residues" evidence="2">
    <location>
        <begin position="988"/>
        <end position="1004"/>
    </location>
</feature>
<sequence length="1152" mass="127773">MADDPKAAPLSEELREYALSLAQDSMPKNFTCDNCTNVNFDPWKLLCCGKALCSTCQSQLSNVCPFCKHEPLEEDGTSVHKGLRSTMRTWFTSRKKKEANKPAVLEPVATPPQPTEAADKPVESVEDASKPQSAAGEQPAPTGEGDGNEVQPADAIASGPPNETSGSPTNEMAPLQDGTASQTTAQSAEPTSAGDDANTTQVSLDGTAEAMPGNAGMFNMNGPAGQMMGGFGFNQMPGAFGAMGFNGMPNMMGNANPMGMFNNMSMGMMNNTSMPGMPDMSHGMYGGYGGNMGMTDMSSMNSGYGGGYGNGWQGMGGGGYGNYDGYNGMGGYNQSGYSQMMNTYPKNTYQAQTRMQVQGGSFTAHKNNGRGNQGNFGNQYNAPGRAQRQKSNSRPGSRAGPVRRFSSHQNDFSSSGLKNTNGGFLPQNCSDTADQDKDLQPDPRNEDGDADVAHNQGKVDEFGRRIVASPSTAPEAVESQASGAERPTNLSSAGNNDKNSEESAESAGLNKIQTVESVEEPDAYEQVGQSYGMGMNEFQNQGPPMEGHYSSNTAYNNNYGPRGGYNTAYGAATVLTGEPAEPKGLGVAGAPTGPRAMREGLPNSGYSSRVINARSRYAAQSQTPSAPAVQTAESRASEDRRGRTKTPERDDVRDKAPSRPRSPVGRDDHDDYRDRSASRDRYEERKHHDRSRTPEDEYERRPESRHRRSSRYDDKDDREDYSRDEGYDDRYRDDQVDRYRDERDDRDDAVSVDSKHRSRREKDKGRSSRSHRERSREHRRRHHTRSRSPVIDKYAENDAYDKDADGHESNSRRASKTEKHRERERSKDRDRDKRDRRDYDYEKEKERSRDKDRDRKRSRRDRDDEGDDYRSSRRSRKEKEREKDKEYERERERDRDDDYEERRPSREAILPAARPSSPPIDAPKGPAAQGFSIRGQSKSKHVSAINTSMPPPPSAPRAFKPPTGPSADRDRDRSSRDRDNGHARRRSSMSTSIPSAPLTPTTPTMEVDHYAQERERKDRERLAREHGLHGRTAAAPSAPRSSLATKRSRDDFDKDTGTDKDNIKYSPKDRDLVDRDLDIDIAPPTGPAAHREKRHKSKSARDGGAKGISDLFTKGMRRQHGGGGGKRRGGIKTEGEARKDMERAERERERRW</sequence>
<feature type="compositionally biased region" description="Basic and acidic residues" evidence="2">
    <location>
        <begin position="710"/>
        <end position="766"/>
    </location>
</feature>
<keyword evidence="1" id="KW-0479">Metal-binding</keyword>
<evidence type="ECO:0000313" key="5">
    <source>
        <dbReference type="Proteomes" id="UP000193144"/>
    </source>
</evidence>
<reference evidence="4 5" key="1">
    <citation type="submission" date="2016-07" db="EMBL/GenBank/DDBJ databases">
        <title>Pervasive Adenine N6-methylation of Active Genes in Fungi.</title>
        <authorList>
            <consortium name="DOE Joint Genome Institute"/>
            <person name="Mondo S.J."/>
            <person name="Dannebaum R.O."/>
            <person name="Kuo R.C."/>
            <person name="Labutti K."/>
            <person name="Haridas S."/>
            <person name="Kuo A."/>
            <person name="Salamov A."/>
            <person name="Ahrendt S.R."/>
            <person name="Lipzen A."/>
            <person name="Sullivan W."/>
            <person name="Andreopoulos W.B."/>
            <person name="Clum A."/>
            <person name="Lindquist E."/>
            <person name="Daum C."/>
            <person name="Ramamoorthy G.K."/>
            <person name="Gryganskyi A."/>
            <person name="Culley D."/>
            <person name="Magnuson J.K."/>
            <person name="James T.Y."/>
            <person name="O'Malley M.A."/>
            <person name="Stajich J.E."/>
            <person name="Spatafora J.W."/>
            <person name="Visel A."/>
            <person name="Grigoriev I.V."/>
        </authorList>
    </citation>
    <scope>NUCLEOTIDE SEQUENCE [LARGE SCALE GENOMIC DNA]</scope>
    <source>
        <strain evidence="4 5">CBS 115471</strain>
    </source>
</reference>
<dbReference type="GO" id="GO:0043484">
    <property type="term" value="P:regulation of RNA splicing"/>
    <property type="evidence" value="ECO:0007669"/>
    <property type="project" value="InterPro"/>
</dbReference>
<dbReference type="GO" id="GO:0003723">
    <property type="term" value="F:RNA binding"/>
    <property type="evidence" value="ECO:0007669"/>
    <property type="project" value="InterPro"/>
</dbReference>
<feature type="region of interest" description="Disordered" evidence="2">
    <location>
        <begin position="91"/>
        <end position="200"/>
    </location>
</feature>
<name>A0A1Y1ZQ52_9PLEO</name>
<feature type="compositionally biased region" description="Low complexity" evidence="2">
    <location>
        <begin position="1031"/>
        <end position="1045"/>
    </location>
</feature>
<dbReference type="EMBL" id="MCFA01000056">
    <property type="protein sequence ID" value="ORY11945.1"/>
    <property type="molecule type" value="Genomic_DNA"/>
</dbReference>
<dbReference type="PANTHER" id="PTHR46528:SF1">
    <property type="entry name" value="PROTEIN SON"/>
    <property type="match status" value="1"/>
</dbReference>
<dbReference type="STRING" id="1231657.A0A1Y1ZQ52"/>
<feature type="domain" description="RING-type" evidence="3">
    <location>
        <begin position="32"/>
        <end position="68"/>
    </location>
</feature>
<comment type="caution">
    <text evidence="4">The sequence shown here is derived from an EMBL/GenBank/DDBJ whole genome shotgun (WGS) entry which is preliminary data.</text>
</comment>
<keyword evidence="5" id="KW-1185">Reference proteome</keyword>
<dbReference type="Proteomes" id="UP000193144">
    <property type="component" value="Unassembled WGS sequence"/>
</dbReference>
<evidence type="ECO:0000313" key="4">
    <source>
        <dbReference type="EMBL" id="ORY11945.1"/>
    </source>
</evidence>
<evidence type="ECO:0000256" key="2">
    <source>
        <dbReference type="SAM" id="MobiDB-lite"/>
    </source>
</evidence>
<evidence type="ECO:0000259" key="3">
    <source>
        <dbReference type="PROSITE" id="PS50089"/>
    </source>
</evidence>
<feature type="compositionally biased region" description="Basic and acidic residues" evidence="2">
    <location>
        <begin position="664"/>
        <end position="702"/>
    </location>
</feature>
<accession>A0A1Y1ZQ52</accession>
<feature type="compositionally biased region" description="Basic and acidic residues" evidence="2">
    <location>
        <begin position="434"/>
        <end position="447"/>
    </location>
</feature>
<dbReference type="Gene3D" id="3.30.40.10">
    <property type="entry name" value="Zinc/RING finger domain, C3HC4 (zinc finger)"/>
    <property type="match status" value="1"/>
</dbReference>
<dbReference type="AlphaFoldDB" id="A0A1Y1ZQ52"/>
<dbReference type="InterPro" id="IPR032922">
    <property type="entry name" value="SON"/>
</dbReference>
<feature type="compositionally biased region" description="Basic and acidic residues" evidence="2">
    <location>
        <begin position="1006"/>
        <end position="1028"/>
    </location>
</feature>
<evidence type="ECO:0000256" key="1">
    <source>
        <dbReference type="PROSITE-ProRule" id="PRU00175"/>
    </source>
</evidence>
<feature type="compositionally biased region" description="Basic and acidic residues" evidence="2">
    <location>
        <begin position="967"/>
        <end position="982"/>
    </location>
</feature>
<feature type="region of interest" description="Disordered" evidence="2">
    <location>
        <begin position="579"/>
        <end position="1152"/>
    </location>
</feature>
<dbReference type="GO" id="GO:0051726">
    <property type="term" value="P:regulation of cell cycle"/>
    <property type="evidence" value="ECO:0007669"/>
    <property type="project" value="InterPro"/>
</dbReference>
<protein>
    <recommendedName>
        <fullName evidence="3">RING-type domain-containing protein</fullName>
    </recommendedName>
</protein>
<feature type="compositionally biased region" description="Basic and acidic residues" evidence="2">
    <location>
        <begin position="793"/>
        <end position="906"/>
    </location>
</feature>
<keyword evidence="1" id="KW-0862">Zinc</keyword>
<feature type="compositionally biased region" description="Basic and acidic residues" evidence="2">
    <location>
        <begin position="1047"/>
        <end position="1078"/>
    </location>
</feature>
<proteinExistence type="predicted"/>
<feature type="compositionally biased region" description="Polar residues" evidence="2">
    <location>
        <begin position="161"/>
        <end position="170"/>
    </location>
</feature>
<feature type="compositionally biased region" description="Basic and acidic residues" evidence="2">
    <location>
        <begin position="117"/>
        <end position="129"/>
    </location>
</feature>
<feature type="compositionally biased region" description="Basic residues" evidence="2">
    <location>
        <begin position="767"/>
        <end position="786"/>
    </location>
</feature>
<feature type="compositionally biased region" description="Basic and acidic residues" evidence="2">
    <location>
        <begin position="635"/>
        <end position="657"/>
    </location>
</feature>
<feature type="region of interest" description="Disordered" evidence="2">
    <location>
        <begin position="361"/>
        <end position="553"/>
    </location>
</feature>
<organism evidence="4 5">
    <name type="scientific">Clohesyomyces aquaticus</name>
    <dbReference type="NCBI Taxonomy" id="1231657"/>
    <lineage>
        <taxon>Eukaryota</taxon>
        <taxon>Fungi</taxon>
        <taxon>Dikarya</taxon>
        <taxon>Ascomycota</taxon>
        <taxon>Pezizomycotina</taxon>
        <taxon>Dothideomycetes</taxon>
        <taxon>Pleosporomycetidae</taxon>
        <taxon>Pleosporales</taxon>
        <taxon>Lindgomycetaceae</taxon>
        <taxon>Clohesyomyces</taxon>
    </lineage>
</organism>
<dbReference type="GO" id="GO:0008270">
    <property type="term" value="F:zinc ion binding"/>
    <property type="evidence" value="ECO:0007669"/>
    <property type="project" value="UniProtKB-KW"/>
</dbReference>
<feature type="compositionally biased region" description="Low complexity" evidence="2">
    <location>
        <begin position="369"/>
        <end position="381"/>
    </location>
</feature>
<dbReference type="InterPro" id="IPR013083">
    <property type="entry name" value="Znf_RING/FYVE/PHD"/>
</dbReference>
<dbReference type="PROSITE" id="PS50089">
    <property type="entry name" value="ZF_RING_2"/>
    <property type="match status" value="1"/>
</dbReference>
<feature type="compositionally biased region" description="Polar residues" evidence="2">
    <location>
        <begin position="488"/>
        <end position="497"/>
    </location>
</feature>
<dbReference type="OrthoDB" id="106784at2759"/>
<feature type="compositionally biased region" description="Polar residues" evidence="2">
    <location>
        <begin position="178"/>
        <end position="190"/>
    </location>
</feature>